<dbReference type="PRINTS" id="PR00385">
    <property type="entry name" value="P450"/>
</dbReference>
<keyword evidence="4 8" id="KW-0479">Metal-binding</keyword>
<dbReference type="InterPro" id="IPR001128">
    <property type="entry name" value="Cyt_P450"/>
</dbReference>
<gene>
    <name evidence="10" type="ORF">RNC47_02415</name>
</gene>
<dbReference type="EMBL" id="JAVREM010000002">
    <property type="protein sequence ID" value="MDT0317189.1"/>
    <property type="molecule type" value="Genomic_DNA"/>
</dbReference>
<keyword evidence="6 8" id="KW-0408">Iron</keyword>
<feature type="region of interest" description="Disordered" evidence="9">
    <location>
        <begin position="61"/>
        <end position="83"/>
    </location>
</feature>
<dbReference type="SUPFAM" id="SSF48264">
    <property type="entry name" value="Cytochrome P450"/>
    <property type="match status" value="1"/>
</dbReference>
<organism evidence="10 11">
    <name type="scientific">Streptomyces millisiae</name>
    <dbReference type="NCBI Taxonomy" id="3075542"/>
    <lineage>
        <taxon>Bacteria</taxon>
        <taxon>Bacillati</taxon>
        <taxon>Actinomycetota</taxon>
        <taxon>Actinomycetes</taxon>
        <taxon>Kitasatosporales</taxon>
        <taxon>Streptomycetaceae</taxon>
        <taxon>Streptomyces</taxon>
    </lineage>
</organism>
<reference evidence="11" key="1">
    <citation type="submission" date="2023-07" db="EMBL/GenBank/DDBJ databases">
        <title>30 novel species of actinomycetes from the DSMZ collection.</title>
        <authorList>
            <person name="Nouioui I."/>
        </authorList>
    </citation>
    <scope>NUCLEOTIDE SEQUENCE [LARGE SCALE GENOMIC DNA]</scope>
    <source>
        <strain evidence="11">DSM 44918</strain>
    </source>
</reference>
<dbReference type="InterPro" id="IPR036396">
    <property type="entry name" value="Cyt_P450_sf"/>
</dbReference>
<protein>
    <submittedName>
        <fullName evidence="10">Cytochrome P450</fullName>
    </submittedName>
</protein>
<keyword evidence="7 8" id="KW-0503">Monooxygenase</keyword>
<dbReference type="Proteomes" id="UP001183420">
    <property type="component" value="Unassembled WGS sequence"/>
</dbReference>
<evidence type="ECO:0000256" key="8">
    <source>
        <dbReference type="RuleBase" id="RU000461"/>
    </source>
</evidence>
<evidence type="ECO:0000256" key="6">
    <source>
        <dbReference type="ARBA" id="ARBA00023004"/>
    </source>
</evidence>
<evidence type="ECO:0000256" key="3">
    <source>
        <dbReference type="ARBA" id="ARBA00022617"/>
    </source>
</evidence>
<dbReference type="RefSeq" id="WP_311595040.1">
    <property type="nucleotide sequence ID" value="NZ_JAVREM010000002.1"/>
</dbReference>
<comment type="similarity">
    <text evidence="2 8">Belongs to the cytochrome P450 family.</text>
</comment>
<evidence type="ECO:0000256" key="4">
    <source>
        <dbReference type="ARBA" id="ARBA00022723"/>
    </source>
</evidence>
<feature type="compositionally biased region" description="Basic and acidic residues" evidence="9">
    <location>
        <begin position="61"/>
        <end position="71"/>
    </location>
</feature>
<evidence type="ECO:0000256" key="9">
    <source>
        <dbReference type="SAM" id="MobiDB-lite"/>
    </source>
</evidence>
<evidence type="ECO:0000313" key="11">
    <source>
        <dbReference type="Proteomes" id="UP001183420"/>
    </source>
</evidence>
<evidence type="ECO:0000256" key="7">
    <source>
        <dbReference type="ARBA" id="ARBA00023033"/>
    </source>
</evidence>
<dbReference type="PANTHER" id="PTHR46696:SF5">
    <property type="entry name" value="CYTOCHROME P450 BJ-1"/>
    <property type="match status" value="1"/>
</dbReference>
<keyword evidence="5 8" id="KW-0560">Oxidoreductase</keyword>
<name>A0ABU2LHX3_9ACTN</name>
<dbReference type="PROSITE" id="PS00086">
    <property type="entry name" value="CYTOCHROME_P450"/>
    <property type="match status" value="1"/>
</dbReference>
<keyword evidence="11" id="KW-1185">Reference proteome</keyword>
<dbReference type="InterPro" id="IPR002397">
    <property type="entry name" value="Cyt_P450_B"/>
</dbReference>
<comment type="cofactor">
    <cofactor evidence="1">
        <name>heme</name>
        <dbReference type="ChEBI" id="CHEBI:30413"/>
    </cofactor>
</comment>
<evidence type="ECO:0000313" key="10">
    <source>
        <dbReference type="EMBL" id="MDT0317189.1"/>
    </source>
</evidence>
<dbReference type="PRINTS" id="PR00359">
    <property type="entry name" value="BP450"/>
</dbReference>
<proteinExistence type="inferred from homology"/>
<evidence type="ECO:0000256" key="5">
    <source>
        <dbReference type="ARBA" id="ARBA00023002"/>
    </source>
</evidence>
<comment type="caution">
    <text evidence="10">The sequence shown here is derived from an EMBL/GenBank/DDBJ whole genome shotgun (WGS) entry which is preliminary data.</text>
</comment>
<sequence length="399" mass="44685">MTVDTDVPQLPFRRSNVLDIAPTYRALRDRGPLVRVRTPAGDLAWLATRYQTAKQLFADDRLGRSHPDPENAPRISNSLQFGGPSGDFETEPELHRLHRKVLAPAFSARRMRLIADHIAALATRMLDELAALRPPVDLHEHLSFPLPIVVICELLGVPVADRDRFREWSWRFSSLVDQPGAMQAAMEMHHYMRELVAEKRKEPGDDLITDLVAAAAAHPLLTDDEIADMGVHLLFGGHETTVSRIDYGTLLLLRNPAQRKALQDDPSLVEAAVEEILRVSIPVEDLFPRYARSEIEVAGVTIEAGEAVLLSPSVANMDERVFPDPGRFDIFRKSEFPHVGFGHGLHFCVGSALARTELRTVFGMLFQRFPGLELAVPFEELRCNEEHWTGGLVTLPVTW</sequence>
<dbReference type="InterPro" id="IPR017972">
    <property type="entry name" value="Cyt_P450_CS"/>
</dbReference>
<evidence type="ECO:0000256" key="2">
    <source>
        <dbReference type="ARBA" id="ARBA00010617"/>
    </source>
</evidence>
<accession>A0ABU2LHX3</accession>
<dbReference type="Gene3D" id="1.10.630.10">
    <property type="entry name" value="Cytochrome P450"/>
    <property type="match status" value="1"/>
</dbReference>
<dbReference type="CDD" id="cd11031">
    <property type="entry name" value="Cyp158A-like"/>
    <property type="match status" value="1"/>
</dbReference>
<dbReference type="PANTHER" id="PTHR46696">
    <property type="entry name" value="P450, PUTATIVE (EUROFUNG)-RELATED"/>
    <property type="match status" value="1"/>
</dbReference>
<keyword evidence="3 8" id="KW-0349">Heme</keyword>
<dbReference type="Pfam" id="PF00067">
    <property type="entry name" value="p450"/>
    <property type="match status" value="1"/>
</dbReference>
<evidence type="ECO:0000256" key="1">
    <source>
        <dbReference type="ARBA" id="ARBA00001971"/>
    </source>
</evidence>